<organism evidence="1">
    <name type="scientific">hydrothermal vent metagenome</name>
    <dbReference type="NCBI Taxonomy" id="652676"/>
    <lineage>
        <taxon>unclassified sequences</taxon>
        <taxon>metagenomes</taxon>
        <taxon>ecological metagenomes</taxon>
    </lineage>
</organism>
<gene>
    <name evidence="1" type="ORF">MNBD_GAMMA18-516</name>
</gene>
<protein>
    <submittedName>
        <fullName evidence="1">Uncharacterized protein</fullName>
    </submittedName>
</protein>
<sequence length="157" mass="17345">MSENYTLNPGITLPIGIKVKVKKIADEYYSLTNNKVVVTSGVRTAKSQAVAMYGKLSGGDSLIIYKNQIAAKEIKKAYDDGSAAKKPKNEIISDIEKRIGSQVKKGIYISKHLKEGAVDIRSRDMSSDEKTKFKRVAKGFAVVVILETTPPHFHLQF</sequence>
<evidence type="ECO:0000313" key="1">
    <source>
        <dbReference type="EMBL" id="VAW85720.1"/>
    </source>
</evidence>
<reference evidence="1" key="1">
    <citation type="submission" date="2018-06" db="EMBL/GenBank/DDBJ databases">
        <authorList>
            <person name="Zhirakovskaya E."/>
        </authorList>
    </citation>
    <scope>NUCLEOTIDE SEQUENCE</scope>
</reference>
<dbReference type="AlphaFoldDB" id="A0A3B0Z9Q9"/>
<accession>A0A3B0Z9Q9</accession>
<dbReference type="EMBL" id="UOFP01000105">
    <property type="protein sequence ID" value="VAW85720.1"/>
    <property type="molecule type" value="Genomic_DNA"/>
</dbReference>
<name>A0A3B0Z9Q9_9ZZZZ</name>
<proteinExistence type="predicted"/>